<dbReference type="Proteomes" id="UP000299102">
    <property type="component" value="Unassembled WGS sequence"/>
</dbReference>
<evidence type="ECO:0000313" key="3">
    <source>
        <dbReference type="Proteomes" id="UP000299102"/>
    </source>
</evidence>
<evidence type="ECO:0000313" key="2">
    <source>
        <dbReference type="EMBL" id="GBP85312.1"/>
    </source>
</evidence>
<accession>A0A4C1ZD51</accession>
<comment type="caution">
    <text evidence="2">The sequence shown here is derived from an EMBL/GenBank/DDBJ whole genome shotgun (WGS) entry which is preliminary data.</text>
</comment>
<sequence length="200" mass="22480">MFNWRFYWTNISDRFKDKLKEAENAYNTNGGLDIRADTRGRRRRPHSNGGITADRCRVRRPPRARDAAAGSVASTERLQNTVCVSTTPALEGEEMSCAARSFVRVRLPRPAPLARAPGVDTLDDVSGKSDQLLYRERWQPMTFTTRGHKFFADKLTVSRSTRAENTGVDCGQRVVRRGRSQTHRLLFGSGPALSPARSLE</sequence>
<dbReference type="AlphaFoldDB" id="A0A4C1ZD51"/>
<name>A0A4C1ZD51_EUMVA</name>
<protein>
    <submittedName>
        <fullName evidence="2">Uncharacterized protein</fullName>
    </submittedName>
</protein>
<feature type="region of interest" description="Disordered" evidence="1">
    <location>
        <begin position="29"/>
        <end position="54"/>
    </location>
</feature>
<dbReference type="EMBL" id="BGZK01001728">
    <property type="protein sequence ID" value="GBP85312.1"/>
    <property type="molecule type" value="Genomic_DNA"/>
</dbReference>
<reference evidence="2 3" key="1">
    <citation type="journal article" date="2019" name="Commun. Biol.">
        <title>The bagworm genome reveals a unique fibroin gene that provides high tensile strength.</title>
        <authorList>
            <person name="Kono N."/>
            <person name="Nakamura H."/>
            <person name="Ohtoshi R."/>
            <person name="Tomita M."/>
            <person name="Numata K."/>
            <person name="Arakawa K."/>
        </authorList>
    </citation>
    <scope>NUCLEOTIDE SEQUENCE [LARGE SCALE GENOMIC DNA]</scope>
</reference>
<keyword evidence="3" id="KW-1185">Reference proteome</keyword>
<evidence type="ECO:0000256" key="1">
    <source>
        <dbReference type="SAM" id="MobiDB-lite"/>
    </source>
</evidence>
<organism evidence="2 3">
    <name type="scientific">Eumeta variegata</name>
    <name type="common">Bagworm moth</name>
    <name type="synonym">Eumeta japonica</name>
    <dbReference type="NCBI Taxonomy" id="151549"/>
    <lineage>
        <taxon>Eukaryota</taxon>
        <taxon>Metazoa</taxon>
        <taxon>Ecdysozoa</taxon>
        <taxon>Arthropoda</taxon>
        <taxon>Hexapoda</taxon>
        <taxon>Insecta</taxon>
        <taxon>Pterygota</taxon>
        <taxon>Neoptera</taxon>
        <taxon>Endopterygota</taxon>
        <taxon>Lepidoptera</taxon>
        <taxon>Glossata</taxon>
        <taxon>Ditrysia</taxon>
        <taxon>Tineoidea</taxon>
        <taxon>Psychidae</taxon>
        <taxon>Oiketicinae</taxon>
        <taxon>Eumeta</taxon>
    </lineage>
</organism>
<gene>
    <name evidence="2" type="ORF">EVAR_63651_1</name>
</gene>
<proteinExistence type="predicted"/>